<keyword evidence="6" id="KW-0539">Nucleus</keyword>
<feature type="region of interest" description="Disordered" evidence="8">
    <location>
        <begin position="131"/>
        <end position="202"/>
    </location>
</feature>
<dbReference type="GO" id="GO:0008270">
    <property type="term" value="F:zinc ion binding"/>
    <property type="evidence" value="ECO:0007669"/>
    <property type="project" value="UniProtKB-KW"/>
</dbReference>
<feature type="domain" description="C2H2-type" evidence="9">
    <location>
        <begin position="38"/>
        <end position="65"/>
    </location>
</feature>
<keyword evidence="4 7" id="KW-0863">Zinc-finger</keyword>
<evidence type="ECO:0000256" key="8">
    <source>
        <dbReference type="SAM" id="MobiDB-lite"/>
    </source>
</evidence>
<dbReference type="STRING" id="1182545.A0A072NVE0"/>
<dbReference type="GO" id="GO:0000981">
    <property type="term" value="F:DNA-binding transcription factor activity, RNA polymerase II-specific"/>
    <property type="evidence" value="ECO:0007669"/>
    <property type="project" value="InterPro"/>
</dbReference>
<evidence type="ECO:0000256" key="2">
    <source>
        <dbReference type="ARBA" id="ARBA00022723"/>
    </source>
</evidence>
<dbReference type="SMART" id="SM00355">
    <property type="entry name" value="ZnF_C2H2"/>
    <property type="match status" value="2"/>
</dbReference>
<dbReference type="InterPro" id="IPR051059">
    <property type="entry name" value="VerF-like"/>
</dbReference>
<comment type="subcellular location">
    <subcellularLocation>
        <location evidence="1">Nucleus</location>
    </subcellularLocation>
</comment>
<protein>
    <recommendedName>
        <fullName evidence="9">C2H2-type domain-containing protein</fullName>
    </recommendedName>
</protein>
<evidence type="ECO:0000256" key="4">
    <source>
        <dbReference type="ARBA" id="ARBA00022771"/>
    </source>
</evidence>
<dbReference type="PANTHER" id="PTHR40626">
    <property type="entry name" value="MIP31509P"/>
    <property type="match status" value="1"/>
</dbReference>
<keyword evidence="2" id="KW-0479">Metal-binding</keyword>
<dbReference type="PROSITE" id="PS50157">
    <property type="entry name" value="ZINC_FINGER_C2H2_2"/>
    <property type="match status" value="2"/>
</dbReference>
<dbReference type="InterPro" id="IPR013087">
    <property type="entry name" value="Znf_C2H2_type"/>
</dbReference>
<comment type="caution">
    <text evidence="10">The sequence shown here is derived from an EMBL/GenBank/DDBJ whole genome shotgun (WGS) entry which is preliminary data.</text>
</comment>
<dbReference type="Gene3D" id="3.30.160.60">
    <property type="entry name" value="Classic Zinc Finger"/>
    <property type="match status" value="2"/>
</dbReference>
<dbReference type="HOGENOM" id="CLU_1354621_0_0_1"/>
<dbReference type="RefSeq" id="XP_013254176.1">
    <property type="nucleotide sequence ID" value="XM_013398722.1"/>
</dbReference>
<feature type="domain" description="C2H2-type" evidence="9">
    <location>
        <begin position="10"/>
        <end position="37"/>
    </location>
</feature>
<proteinExistence type="predicted"/>
<feature type="compositionally biased region" description="Polar residues" evidence="8">
    <location>
        <begin position="177"/>
        <end position="194"/>
    </location>
</feature>
<evidence type="ECO:0000313" key="10">
    <source>
        <dbReference type="EMBL" id="KEF51586.1"/>
    </source>
</evidence>
<sequence>MRARGKEREKQCAYCERTFTKEEHLRRHERSHTGEKPFKCHKCSRKYGCSDVLARHLLTHPLDDIAHAQGLNSSSCNGAETSPRRPENIGQTSQDGTMVPKDQNMALPSEHDTLIISNQEQQQLFAVVSTTFPPPTHHQLPGKPSSLLPRTTTSDPSGSVSGSKAQPPISPSDRVETATTTRNADPMSWSTTAHEGTDDVSR</sequence>
<name>A0A072NVE0_9EURO</name>
<keyword evidence="5" id="KW-0862">Zinc</keyword>
<dbReference type="Proteomes" id="UP000027920">
    <property type="component" value="Unassembled WGS sequence"/>
</dbReference>
<dbReference type="EMBL" id="AMGV01000022">
    <property type="protein sequence ID" value="KEF51586.1"/>
    <property type="molecule type" value="Genomic_DNA"/>
</dbReference>
<evidence type="ECO:0000256" key="3">
    <source>
        <dbReference type="ARBA" id="ARBA00022737"/>
    </source>
</evidence>
<dbReference type="PROSITE" id="PS00028">
    <property type="entry name" value="ZINC_FINGER_C2H2_1"/>
    <property type="match status" value="2"/>
</dbReference>
<reference evidence="10 11" key="1">
    <citation type="submission" date="2013-03" db="EMBL/GenBank/DDBJ databases">
        <title>The Genome Sequence of Exophiala aquamarina CBS 119918.</title>
        <authorList>
            <consortium name="The Broad Institute Genomics Platform"/>
            <person name="Cuomo C."/>
            <person name="de Hoog S."/>
            <person name="Gorbushina A."/>
            <person name="Walker B."/>
            <person name="Young S.K."/>
            <person name="Zeng Q."/>
            <person name="Gargeya S."/>
            <person name="Fitzgerald M."/>
            <person name="Haas B."/>
            <person name="Abouelleil A."/>
            <person name="Allen A.W."/>
            <person name="Alvarado L."/>
            <person name="Arachchi H.M."/>
            <person name="Berlin A.M."/>
            <person name="Chapman S.B."/>
            <person name="Gainer-Dewar J."/>
            <person name="Goldberg J."/>
            <person name="Griggs A."/>
            <person name="Gujja S."/>
            <person name="Hansen M."/>
            <person name="Howarth C."/>
            <person name="Imamovic A."/>
            <person name="Ireland A."/>
            <person name="Larimer J."/>
            <person name="McCowan C."/>
            <person name="Murphy C."/>
            <person name="Pearson M."/>
            <person name="Poon T.W."/>
            <person name="Priest M."/>
            <person name="Roberts A."/>
            <person name="Saif S."/>
            <person name="Shea T."/>
            <person name="Sisk P."/>
            <person name="Sykes S."/>
            <person name="Wortman J."/>
            <person name="Nusbaum C."/>
            <person name="Birren B."/>
        </authorList>
    </citation>
    <scope>NUCLEOTIDE SEQUENCE [LARGE SCALE GENOMIC DNA]</scope>
    <source>
        <strain evidence="10 11">CBS 119918</strain>
    </source>
</reference>
<dbReference type="SUPFAM" id="SSF57667">
    <property type="entry name" value="beta-beta-alpha zinc fingers"/>
    <property type="match status" value="1"/>
</dbReference>
<evidence type="ECO:0000313" key="11">
    <source>
        <dbReference type="Proteomes" id="UP000027920"/>
    </source>
</evidence>
<evidence type="ECO:0000256" key="6">
    <source>
        <dbReference type="ARBA" id="ARBA00023242"/>
    </source>
</evidence>
<dbReference type="AlphaFoldDB" id="A0A072NVE0"/>
<keyword evidence="11" id="KW-1185">Reference proteome</keyword>
<dbReference type="PANTHER" id="PTHR40626:SF11">
    <property type="entry name" value="ZINC FINGER PROTEIN YPR022C"/>
    <property type="match status" value="1"/>
</dbReference>
<evidence type="ECO:0000259" key="9">
    <source>
        <dbReference type="PROSITE" id="PS50157"/>
    </source>
</evidence>
<evidence type="ECO:0000256" key="7">
    <source>
        <dbReference type="PROSITE-ProRule" id="PRU00042"/>
    </source>
</evidence>
<dbReference type="GO" id="GO:0000978">
    <property type="term" value="F:RNA polymerase II cis-regulatory region sequence-specific DNA binding"/>
    <property type="evidence" value="ECO:0007669"/>
    <property type="project" value="InterPro"/>
</dbReference>
<feature type="region of interest" description="Disordered" evidence="8">
    <location>
        <begin position="73"/>
        <end position="100"/>
    </location>
</feature>
<dbReference type="GO" id="GO:0000785">
    <property type="term" value="C:chromatin"/>
    <property type="evidence" value="ECO:0007669"/>
    <property type="project" value="TreeGrafter"/>
</dbReference>
<evidence type="ECO:0000256" key="5">
    <source>
        <dbReference type="ARBA" id="ARBA00022833"/>
    </source>
</evidence>
<dbReference type="OrthoDB" id="10018191at2759"/>
<dbReference type="GeneID" id="25287115"/>
<gene>
    <name evidence="10" type="ORF">A1O9_12221</name>
</gene>
<accession>A0A072NVE0</accession>
<organism evidence="10 11">
    <name type="scientific">Exophiala aquamarina CBS 119918</name>
    <dbReference type="NCBI Taxonomy" id="1182545"/>
    <lineage>
        <taxon>Eukaryota</taxon>
        <taxon>Fungi</taxon>
        <taxon>Dikarya</taxon>
        <taxon>Ascomycota</taxon>
        <taxon>Pezizomycotina</taxon>
        <taxon>Eurotiomycetes</taxon>
        <taxon>Chaetothyriomycetidae</taxon>
        <taxon>Chaetothyriales</taxon>
        <taxon>Herpotrichiellaceae</taxon>
        <taxon>Exophiala</taxon>
    </lineage>
</organism>
<dbReference type="InterPro" id="IPR036236">
    <property type="entry name" value="Znf_C2H2_sf"/>
</dbReference>
<evidence type="ECO:0000256" key="1">
    <source>
        <dbReference type="ARBA" id="ARBA00004123"/>
    </source>
</evidence>
<keyword evidence="3" id="KW-0677">Repeat</keyword>
<feature type="compositionally biased region" description="Polar residues" evidence="8">
    <location>
        <begin position="148"/>
        <end position="164"/>
    </location>
</feature>
<dbReference type="VEuPathDB" id="FungiDB:A1O9_12221"/>
<dbReference type="FunFam" id="3.30.160.60:FF:000446">
    <property type="entry name" value="Zinc finger protein"/>
    <property type="match status" value="1"/>
</dbReference>
<dbReference type="GO" id="GO:0005634">
    <property type="term" value="C:nucleus"/>
    <property type="evidence" value="ECO:0007669"/>
    <property type="project" value="UniProtKB-SubCell"/>
</dbReference>